<dbReference type="GO" id="GO:0046872">
    <property type="term" value="F:metal ion binding"/>
    <property type="evidence" value="ECO:0007669"/>
    <property type="project" value="UniProtKB-KW"/>
</dbReference>
<dbReference type="RefSeq" id="WP_121939186.1">
    <property type="nucleotide sequence ID" value="NZ_REFR01000012.1"/>
</dbReference>
<feature type="binding site" evidence="5">
    <location>
        <position position="315"/>
    </location>
    <ligand>
        <name>Fe cation</name>
        <dbReference type="ChEBI" id="CHEBI:24875"/>
        <note>catalytic</note>
    </ligand>
</feature>
<feature type="binding site" evidence="5">
    <location>
        <position position="497"/>
    </location>
    <ligand>
        <name>Fe cation</name>
        <dbReference type="ChEBI" id="CHEBI:24875"/>
        <note>catalytic</note>
    </ligand>
</feature>
<evidence type="ECO:0000256" key="5">
    <source>
        <dbReference type="PIRSR" id="PIRSR604294-1"/>
    </source>
</evidence>
<keyword evidence="3 6" id="KW-0560">Oxidoreductase</keyword>
<feature type="binding site" evidence="5">
    <location>
        <position position="253"/>
    </location>
    <ligand>
        <name>Fe cation</name>
        <dbReference type="ChEBI" id="CHEBI:24875"/>
        <note>catalytic</note>
    </ligand>
</feature>
<evidence type="ECO:0000256" key="4">
    <source>
        <dbReference type="ARBA" id="ARBA00023004"/>
    </source>
</evidence>
<comment type="caution">
    <text evidence="7">The sequence shown here is derived from an EMBL/GenBank/DDBJ whole genome shotgun (WGS) entry which is preliminary data.</text>
</comment>
<dbReference type="GO" id="GO:0010436">
    <property type="term" value="F:carotenoid dioxygenase activity"/>
    <property type="evidence" value="ECO:0007669"/>
    <property type="project" value="TreeGrafter"/>
</dbReference>
<evidence type="ECO:0000313" key="8">
    <source>
        <dbReference type="Proteomes" id="UP000271227"/>
    </source>
</evidence>
<dbReference type="InterPro" id="IPR004294">
    <property type="entry name" value="Carotenoid_Oase"/>
</dbReference>
<dbReference type="Proteomes" id="UP000271227">
    <property type="component" value="Unassembled WGS sequence"/>
</dbReference>
<dbReference type="PANTHER" id="PTHR10543">
    <property type="entry name" value="BETA-CAROTENE DIOXYGENASE"/>
    <property type="match status" value="1"/>
</dbReference>
<keyword evidence="6 7" id="KW-0223">Dioxygenase</keyword>
<dbReference type="PANTHER" id="PTHR10543:SF89">
    <property type="entry name" value="CAROTENOID 9,10(9',10')-CLEAVAGE DIOXYGENASE 1"/>
    <property type="match status" value="1"/>
</dbReference>
<gene>
    <name evidence="7" type="ORF">BXY39_2509</name>
</gene>
<keyword evidence="2 5" id="KW-0479">Metal-binding</keyword>
<evidence type="ECO:0000256" key="2">
    <source>
        <dbReference type="ARBA" id="ARBA00022723"/>
    </source>
</evidence>
<dbReference type="Pfam" id="PF03055">
    <property type="entry name" value="RPE65"/>
    <property type="match status" value="1"/>
</dbReference>
<keyword evidence="4 5" id="KW-0408">Iron</keyword>
<dbReference type="GO" id="GO:0016121">
    <property type="term" value="P:carotene catabolic process"/>
    <property type="evidence" value="ECO:0007669"/>
    <property type="project" value="TreeGrafter"/>
</dbReference>
<comment type="cofactor">
    <cofactor evidence="5 6">
        <name>Fe(2+)</name>
        <dbReference type="ChEBI" id="CHEBI:29033"/>
    </cofactor>
    <text evidence="5 6">Binds 1 Fe(2+) ion per subunit.</text>
</comment>
<organism evidence="7 8">
    <name type="scientific">Eilatimonas milleporae</name>
    <dbReference type="NCBI Taxonomy" id="911205"/>
    <lineage>
        <taxon>Bacteria</taxon>
        <taxon>Pseudomonadati</taxon>
        <taxon>Pseudomonadota</taxon>
        <taxon>Alphaproteobacteria</taxon>
        <taxon>Kordiimonadales</taxon>
        <taxon>Kordiimonadaceae</taxon>
        <taxon>Eilatimonas</taxon>
    </lineage>
</organism>
<protein>
    <recommendedName>
        <fullName evidence="6">Dioxygenase</fullName>
        <ecNumber evidence="6">1.13.11.-</ecNumber>
    </recommendedName>
</protein>
<proteinExistence type="inferred from homology"/>
<comment type="similarity">
    <text evidence="1 6">Belongs to the carotenoid oxygenase family.</text>
</comment>
<dbReference type="EMBL" id="REFR01000012">
    <property type="protein sequence ID" value="RMB04936.1"/>
    <property type="molecule type" value="Genomic_DNA"/>
</dbReference>
<evidence type="ECO:0000256" key="1">
    <source>
        <dbReference type="ARBA" id="ARBA00006787"/>
    </source>
</evidence>
<dbReference type="OrthoDB" id="6636843at2"/>
<feature type="binding site" evidence="5">
    <location>
        <position position="206"/>
    </location>
    <ligand>
        <name>Fe cation</name>
        <dbReference type="ChEBI" id="CHEBI:24875"/>
        <note>catalytic</note>
    </ligand>
</feature>
<evidence type="ECO:0000256" key="6">
    <source>
        <dbReference type="RuleBase" id="RU364048"/>
    </source>
</evidence>
<accession>A0A3M0CDW7</accession>
<dbReference type="AlphaFoldDB" id="A0A3M0CDW7"/>
<name>A0A3M0CDW7_9PROT</name>
<dbReference type="InParanoid" id="A0A3M0CDW7"/>
<sequence length="504" mass="54892">MTTVSKNIGYSGPHMTRRALLTGLIAAAGAGLSLQRVHAFAGQEYDWHLGFRNAPPSVDPVRLSRLHGYVPVGLKGVLYRNGPAQFTRGGDTIGHWFDGDGMIRAFRIADNEATLAAQFVATRKRSIDAAAGSFAVPGFGTAGHHGAPVANADDVNAANTSLLDVEGQLWALWEAGSPYAVDPVTLATKGPVTLRQDLRFMPFSAHPKIEPGGRIWNFGLGFGGAAAFIWSLSPGCRVEKAVSILLPRRAYLHDWAVTRTKLILPLQPWISTTRLSPFAASLEWRPQEGMQVLVIDKDDFSSQCIYDLPAAAFLHTGGAWEEKDGSIRFDVCLANRPTLDAETGARIVRGQPYERTIPRLAMAVLKPDGKADITRCTHAAEFPKTDPRRQGEERRSVWSVTIAGDENSRSVGFDAVARTDWDTGHVDRHVFGNHQMVEEFIFVPRQGEDGETDGWLIGTTLNLKAQATELHILDTGDLDKGPLVSWRAPLALPLGFHGVWRGGA</sequence>
<reference evidence="7 8" key="1">
    <citation type="submission" date="2018-10" db="EMBL/GenBank/DDBJ databases">
        <title>Genomic Encyclopedia of Archaeal and Bacterial Type Strains, Phase II (KMG-II): from individual species to whole genera.</title>
        <authorList>
            <person name="Goeker M."/>
        </authorList>
    </citation>
    <scope>NUCLEOTIDE SEQUENCE [LARGE SCALE GENOMIC DNA]</scope>
    <source>
        <strain evidence="7 8">DSM 25217</strain>
    </source>
</reference>
<evidence type="ECO:0000313" key="7">
    <source>
        <dbReference type="EMBL" id="RMB04936.1"/>
    </source>
</evidence>
<dbReference type="EC" id="1.13.11.-" evidence="6"/>
<evidence type="ECO:0000256" key="3">
    <source>
        <dbReference type="ARBA" id="ARBA00023002"/>
    </source>
</evidence>
<keyword evidence="8" id="KW-1185">Reference proteome</keyword>